<sequence length="75" mass="7994">MLPAACTAKDALTHICAEAEAYLLSQHPRGCQPIARALSQPHLSLVQKGNGRSAEPDEAGSQAKQAARTLIMFHD</sequence>
<gene>
    <name evidence="1" type="ORF">KTA_34740</name>
</gene>
<reference evidence="1" key="1">
    <citation type="submission" date="2018-12" db="EMBL/GenBank/DDBJ databases">
        <title>Novel natural products biosynthetic potential of the class Ktedonobacteria.</title>
        <authorList>
            <person name="Zheng Y."/>
            <person name="Saitou A."/>
            <person name="Wang C.M."/>
            <person name="Toyoda A."/>
            <person name="Minakuchi Y."/>
            <person name="Sekiguchi Y."/>
            <person name="Ueda K."/>
            <person name="Takano H."/>
            <person name="Sakai Y."/>
            <person name="Yokota A."/>
            <person name="Yabe S."/>
        </authorList>
    </citation>
    <scope>NUCLEOTIDE SEQUENCE</scope>
    <source>
        <strain evidence="1">A3-2</strain>
    </source>
</reference>
<proteinExistence type="predicted"/>
<organism evidence="1">
    <name type="scientific">Thermogemmatispora argillosa</name>
    <dbReference type="NCBI Taxonomy" id="2045280"/>
    <lineage>
        <taxon>Bacteria</taxon>
        <taxon>Bacillati</taxon>
        <taxon>Chloroflexota</taxon>
        <taxon>Ktedonobacteria</taxon>
        <taxon>Thermogemmatisporales</taxon>
        <taxon>Thermogemmatisporaceae</taxon>
        <taxon>Thermogemmatispora</taxon>
    </lineage>
</organism>
<name>A0A455T775_9CHLR</name>
<evidence type="ECO:0000313" key="1">
    <source>
        <dbReference type="EMBL" id="BBH95275.1"/>
    </source>
</evidence>
<dbReference type="AlphaFoldDB" id="A0A455T775"/>
<protein>
    <submittedName>
        <fullName evidence="1">Uncharacterized protein</fullName>
    </submittedName>
</protein>
<accession>A0A455T775</accession>
<dbReference type="EMBL" id="AP019377">
    <property type="protein sequence ID" value="BBH95275.1"/>
    <property type="molecule type" value="Genomic_DNA"/>
</dbReference>